<dbReference type="AlphaFoldDB" id="A0A0B7G2X4"/>
<dbReference type="EMBL" id="LN679921">
    <property type="protein sequence ID" value="CEL63459.1"/>
    <property type="molecule type" value="Genomic_DNA"/>
</dbReference>
<evidence type="ECO:0000313" key="3">
    <source>
        <dbReference type="Proteomes" id="UP000059188"/>
    </source>
</evidence>
<evidence type="ECO:0000256" key="1">
    <source>
        <dbReference type="SAM" id="MobiDB-lite"/>
    </source>
</evidence>
<feature type="region of interest" description="Disordered" evidence="1">
    <location>
        <begin position="68"/>
        <end position="93"/>
    </location>
</feature>
<keyword evidence="3" id="KW-1185">Reference proteome</keyword>
<reference evidence="2 3" key="1">
    <citation type="submission" date="2014-11" db="EMBL/GenBank/DDBJ databases">
        <authorList>
            <person name="Wibberg Daniel"/>
        </authorList>
    </citation>
    <scope>NUCLEOTIDE SEQUENCE [LARGE SCALE GENOMIC DNA]</scope>
    <source>
        <strain evidence="2">Rhizoctonia solani AG1-IB 7/3/14</strain>
    </source>
</reference>
<proteinExistence type="predicted"/>
<evidence type="ECO:0000313" key="2">
    <source>
        <dbReference type="EMBL" id="CEL63459.1"/>
    </source>
</evidence>
<organism evidence="2 3">
    <name type="scientific">Thanatephorus cucumeris (strain AG1-IB / isolate 7/3/14)</name>
    <name type="common">Lettuce bottom rot fungus</name>
    <name type="synonym">Rhizoctonia solani</name>
    <dbReference type="NCBI Taxonomy" id="1108050"/>
    <lineage>
        <taxon>Eukaryota</taxon>
        <taxon>Fungi</taxon>
        <taxon>Dikarya</taxon>
        <taxon>Basidiomycota</taxon>
        <taxon>Agaricomycotina</taxon>
        <taxon>Agaricomycetes</taxon>
        <taxon>Cantharellales</taxon>
        <taxon>Ceratobasidiaceae</taxon>
        <taxon>Rhizoctonia</taxon>
        <taxon>Rhizoctonia solani AG-1</taxon>
    </lineage>
</organism>
<accession>A0A0B7G2X4</accession>
<name>A0A0B7G2X4_THACB</name>
<sequence length="93" mass="9865">MMRVGVLRGGLEIESERAIPPSQKLRVISHSEVVALSSPTGTYSGIKNAQYDSTPLSDIESENGLVFGASSASEDESPKTPTSEEIGFQLPAK</sequence>
<protein>
    <submittedName>
        <fullName evidence="2">Uncharacterized protein</fullName>
    </submittedName>
</protein>
<dbReference type="Proteomes" id="UP000059188">
    <property type="component" value="Unassembled WGS sequence"/>
</dbReference>
<gene>
    <name evidence="2" type="ORF">RSOLAG1IB_12666</name>
</gene>